<comment type="caution">
    <text evidence="1">The sequence shown here is derived from an EMBL/GenBank/DDBJ whole genome shotgun (WGS) entry which is preliminary data.</text>
</comment>
<evidence type="ECO:0000313" key="1">
    <source>
        <dbReference type="EMBL" id="HIS32123.1"/>
    </source>
</evidence>
<evidence type="ECO:0008006" key="3">
    <source>
        <dbReference type="Google" id="ProtNLM"/>
    </source>
</evidence>
<dbReference type="InterPro" id="IPR003607">
    <property type="entry name" value="HD/PDEase_dom"/>
</dbReference>
<reference evidence="1" key="2">
    <citation type="journal article" date="2021" name="PeerJ">
        <title>Extensive microbial diversity within the chicken gut microbiome revealed by metagenomics and culture.</title>
        <authorList>
            <person name="Gilroy R."/>
            <person name="Ravi A."/>
            <person name="Getino M."/>
            <person name="Pursley I."/>
            <person name="Horton D.L."/>
            <person name="Alikhan N.F."/>
            <person name="Baker D."/>
            <person name="Gharbi K."/>
            <person name="Hall N."/>
            <person name="Watson M."/>
            <person name="Adriaenssens E.M."/>
            <person name="Foster-Nyarko E."/>
            <person name="Jarju S."/>
            <person name="Secka A."/>
            <person name="Antonio M."/>
            <person name="Oren A."/>
            <person name="Chaudhuri R.R."/>
            <person name="La Ragione R."/>
            <person name="Hildebrand F."/>
            <person name="Pallen M.J."/>
        </authorList>
    </citation>
    <scope>NUCLEOTIDE SEQUENCE</scope>
    <source>
        <strain evidence="1">CHK190-19873</strain>
    </source>
</reference>
<name>A0A9D1EUE5_9FIRM</name>
<organism evidence="1 2">
    <name type="scientific">Candidatus Limivivens intestinipullorum</name>
    <dbReference type="NCBI Taxonomy" id="2840858"/>
    <lineage>
        <taxon>Bacteria</taxon>
        <taxon>Bacillati</taxon>
        <taxon>Bacillota</taxon>
        <taxon>Clostridia</taxon>
        <taxon>Lachnospirales</taxon>
        <taxon>Lachnospiraceae</taxon>
        <taxon>Lachnospiraceae incertae sedis</taxon>
        <taxon>Candidatus Limivivens</taxon>
    </lineage>
</organism>
<protein>
    <recommendedName>
        <fullName evidence="3">HD domain-containing protein</fullName>
    </recommendedName>
</protein>
<reference evidence="1" key="1">
    <citation type="submission" date="2020-10" db="EMBL/GenBank/DDBJ databases">
        <authorList>
            <person name="Gilroy R."/>
        </authorList>
    </citation>
    <scope>NUCLEOTIDE SEQUENCE</scope>
    <source>
        <strain evidence="1">CHK190-19873</strain>
    </source>
</reference>
<evidence type="ECO:0000313" key="2">
    <source>
        <dbReference type="Proteomes" id="UP000823935"/>
    </source>
</evidence>
<dbReference type="Proteomes" id="UP000823935">
    <property type="component" value="Unassembled WGS sequence"/>
</dbReference>
<accession>A0A9D1EUE5</accession>
<dbReference type="Gene3D" id="1.10.3210.10">
    <property type="entry name" value="Hypothetical protein af1432"/>
    <property type="match status" value="1"/>
</dbReference>
<dbReference type="AlphaFoldDB" id="A0A9D1EUE5"/>
<dbReference type="SUPFAM" id="SSF109604">
    <property type="entry name" value="HD-domain/PDEase-like"/>
    <property type="match status" value="1"/>
</dbReference>
<gene>
    <name evidence="1" type="ORF">IAB44_11345</name>
</gene>
<dbReference type="CDD" id="cd00077">
    <property type="entry name" value="HDc"/>
    <property type="match status" value="1"/>
</dbReference>
<proteinExistence type="predicted"/>
<sequence>MNNLSLLQQIRGSMKNPEPLSEENFCKVAEPGLTFAEAQKACAAAGVDIGKIIVDLQRTICNIYYADYESGVYFVVELTSKLLPDGGPVFKAYTMAQKRARYLKERDWSNYYLIAVPAPLQIWDFQKRYREIEPERVFEIWSGIYKKIDYANGQWNPEVLEYVFSQAPEVKGLPVNENGKVTVYRGNGTLSVPPEEAFSWSTNRINALWFANHSGTGQAVYEGEVAPEKVVAYFEGFQNENEILVRPRTVENIRALDLIPVSQKEMVRMLMPTLPELIRYGRYASELGYPSESVFEFHGKKHILRVLLLGLIYFYNGEPALNLLDKKILIYFALLHDLGRTNDEKDDAHGAKSVRRIIKEHIDIPELQIGRRGREVAQFIIRYHSLPDEAGYQAIRKNSRISREEAEHLKLLYEICKDIDGLDRVRFNGLDLEQLRTPYARRLALVAGALLQEEIEQVVESHERRTYEAPAAKELRKKRG</sequence>
<dbReference type="EMBL" id="DVIQ01000070">
    <property type="protein sequence ID" value="HIS32123.1"/>
    <property type="molecule type" value="Genomic_DNA"/>
</dbReference>